<dbReference type="AlphaFoldDB" id="A0A8J3YVU0"/>
<sequence length="80" mass="9060">MGLPDLVHRMDPACRPDPVGRMGLVHRPEPVGRRKGRGCRRLMGLACRLRDPVRKGRGPAHRRDRAHPGRDRTSRRAAPQ</sequence>
<comment type="caution">
    <text evidence="2">The sequence shown here is derived from an EMBL/GenBank/DDBJ whole genome shotgun (WGS) entry which is preliminary data.</text>
</comment>
<feature type="region of interest" description="Disordered" evidence="1">
    <location>
        <begin position="50"/>
        <end position="80"/>
    </location>
</feature>
<feature type="region of interest" description="Disordered" evidence="1">
    <location>
        <begin position="1"/>
        <end position="36"/>
    </location>
</feature>
<protein>
    <submittedName>
        <fullName evidence="2">Uncharacterized protein</fullName>
    </submittedName>
</protein>
<name>A0A8J3YVU0_9ACTN</name>
<evidence type="ECO:0000313" key="2">
    <source>
        <dbReference type="EMBL" id="GIJ50735.1"/>
    </source>
</evidence>
<dbReference type="Proteomes" id="UP000619260">
    <property type="component" value="Unassembled WGS sequence"/>
</dbReference>
<evidence type="ECO:0000256" key="1">
    <source>
        <dbReference type="SAM" id="MobiDB-lite"/>
    </source>
</evidence>
<feature type="compositionally biased region" description="Basic and acidic residues" evidence="1">
    <location>
        <begin position="1"/>
        <end position="14"/>
    </location>
</feature>
<proteinExistence type="predicted"/>
<evidence type="ECO:0000313" key="3">
    <source>
        <dbReference type="Proteomes" id="UP000619260"/>
    </source>
</evidence>
<dbReference type="EMBL" id="BOPF01000039">
    <property type="protein sequence ID" value="GIJ50735.1"/>
    <property type="molecule type" value="Genomic_DNA"/>
</dbReference>
<organism evidence="2 3">
    <name type="scientific">Virgisporangium aliadipatigenens</name>
    <dbReference type="NCBI Taxonomy" id="741659"/>
    <lineage>
        <taxon>Bacteria</taxon>
        <taxon>Bacillati</taxon>
        <taxon>Actinomycetota</taxon>
        <taxon>Actinomycetes</taxon>
        <taxon>Micromonosporales</taxon>
        <taxon>Micromonosporaceae</taxon>
        <taxon>Virgisporangium</taxon>
    </lineage>
</organism>
<keyword evidence="3" id="KW-1185">Reference proteome</keyword>
<gene>
    <name evidence="2" type="ORF">Val02_76210</name>
</gene>
<feature type="compositionally biased region" description="Basic residues" evidence="1">
    <location>
        <begin position="55"/>
        <end position="65"/>
    </location>
</feature>
<accession>A0A8J3YVU0</accession>
<reference evidence="2" key="1">
    <citation type="submission" date="2021-01" db="EMBL/GenBank/DDBJ databases">
        <title>Whole genome shotgun sequence of Virgisporangium aliadipatigenens NBRC 105644.</title>
        <authorList>
            <person name="Komaki H."/>
            <person name="Tamura T."/>
        </authorList>
    </citation>
    <scope>NUCLEOTIDE SEQUENCE</scope>
    <source>
        <strain evidence="2">NBRC 105644</strain>
    </source>
</reference>